<accession>A0ABS4TK45</accession>
<keyword evidence="2" id="KW-1185">Reference proteome</keyword>
<dbReference type="EMBL" id="JAGINW010000001">
    <property type="protein sequence ID" value="MBP2324369.1"/>
    <property type="molecule type" value="Genomic_DNA"/>
</dbReference>
<name>A0ABS4TK45_9PSEU</name>
<protein>
    <submittedName>
        <fullName evidence="1">Uncharacterized protein</fullName>
    </submittedName>
</protein>
<reference evidence="1 2" key="1">
    <citation type="submission" date="2021-03" db="EMBL/GenBank/DDBJ databases">
        <title>Sequencing the genomes of 1000 actinobacteria strains.</title>
        <authorList>
            <person name="Klenk H.-P."/>
        </authorList>
    </citation>
    <scope>NUCLEOTIDE SEQUENCE [LARGE SCALE GENOMIC DNA]</scope>
    <source>
        <strain evidence="1 2">DSM 46670</strain>
    </source>
</reference>
<proteinExistence type="predicted"/>
<evidence type="ECO:0000313" key="2">
    <source>
        <dbReference type="Proteomes" id="UP001519332"/>
    </source>
</evidence>
<evidence type="ECO:0000313" key="1">
    <source>
        <dbReference type="EMBL" id="MBP2324369.1"/>
    </source>
</evidence>
<sequence>MKAMIAWWDLTHSKQTIDTLREHLREDGVKPWADVVGLRLKVWIADPAGNRWGAIMLWETVPDPWEMPPNKAAKLIGYPPTERIRFDVEATIEGVFTEPGLSGIGLALEAP</sequence>
<dbReference type="Gene3D" id="3.30.70.100">
    <property type="match status" value="1"/>
</dbReference>
<dbReference type="Proteomes" id="UP001519332">
    <property type="component" value="Unassembled WGS sequence"/>
</dbReference>
<comment type="caution">
    <text evidence="1">The sequence shown here is derived from an EMBL/GenBank/DDBJ whole genome shotgun (WGS) entry which is preliminary data.</text>
</comment>
<gene>
    <name evidence="1" type="ORF">JOF56_004754</name>
</gene>
<organism evidence="1 2">
    <name type="scientific">Kibdelosporangium banguiense</name>
    <dbReference type="NCBI Taxonomy" id="1365924"/>
    <lineage>
        <taxon>Bacteria</taxon>
        <taxon>Bacillati</taxon>
        <taxon>Actinomycetota</taxon>
        <taxon>Actinomycetes</taxon>
        <taxon>Pseudonocardiales</taxon>
        <taxon>Pseudonocardiaceae</taxon>
        <taxon>Kibdelosporangium</taxon>
    </lineage>
</organism>